<protein>
    <submittedName>
        <fullName evidence="2">Uncharacterized protein</fullName>
    </submittedName>
</protein>
<feature type="region of interest" description="Disordered" evidence="1">
    <location>
        <begin position="1"/>
        <end position="41"/>
    </location>
</feature>
<evidence type="ECO:0000313" key="2">
    <source>
        <dbReference type="EMBL" id="GFN96403.1"/>
    </source>
</evidence>
<proteinExistence type="predicted"/>
<comment type="caution">
    <text evidence="2">The sequence shown here is derived from an EMBL/GenBank/DDBJ whole genome shotgun (WGS) entry which is preliminary data.</text>
</comment>
<evidence type="ECO:0000256" key="1">
    <source>
        <dbReference type="SAM" id="MobiDB-lite"/>
    </source>
</evidence>
<feature type="region of interest" description="Disordered" evidence="1">
    <location>
        <begin position="142"/>
        <end position="172"/>
    </location>
</feature>
<gene>
    <name evidence="2" type="ORF">PoB_002290900</name>
</gene>
<accession>A0AAV3ZM57</accession>
<dbReference type="AlphaFoldDB" id="A0AAV3ZM57"/>
<feature type="compositionally biased region" description="Basic and acidic residues" evidence="1">
    <location>
        <begin position="159"/>
        <end position="172"/>
    </location>
</feature>
<feature type="compositionally biased region" description="Basic and acidic residues" evidence="1">
    <location>
        <begin position="10"/>
        <end position="24"/>
    </location>
</feature>
<feature type="compositionally biased region" description="Gly residues" evidence="1">
    <location>
        <begin position="25"/>
        <end position="39"/>
    </location>
</feature>
<reference evidence="2 3" key="1">
    <citation type="journal article" date="2021" name="Elife">
        <title>Chloroplast acquisition without the gene transfer in kleptoplastic sea slugs, Plakobranchus ocellatus.</title>
        <authorList>
            <person name="Maeda T."/>
            <person name="Takahashi S."/>
            <person name="Yoshida T."/>
            <person name="Shimamura S."/>
            <person name="Takaki Y."/>
            <person name="Nagai Y."/>
            <person name="Toyoda A."/>
            <person name="Suzuki Y."/>
            <person name="Arimoto A."/>
            <person name="Ishii H."/>
            <person name="Satoh N."/>
            <person name="Nishiyama T."/>
            <person name="Hasebe M."/>
            <person name="Maruyama T."/>
            <person name="Minagawa J."/>
            <person name="Obokata J."/>
            <person name="Shigenobu S."/>
        </authorList>
    </citation>
    <scope>NUCLEOTIDE SEQUENCE [LARGE SCALE GENOMIC DNA]</scope>
</reference>
<sequence>MGGGGGGNRVKAEDEKEEVKEKGGCRGGGGDGGGEGGGRVNLRYHNATLSDQYFPHPDDRFQTRPSYHSLPRSGNHKLPPFTILKPHHNQVTCGSIQIFHLLPRTDKVPDDDDDDECHENIINATPIKEWTVKSLNYRMCKEGKNAEQPASLKSGSKNRSTDEEVEEAGHET</sequence>
<name>A0AAV3ZM57_9GAST</name>
<dbReference type="EMBL" id="BLXT01002678">
    <property type="protein sequence ID" value="GFN96403.1"/>
    <property type="molecule type" value="Genomic_DNA"/>
</dbReference>
<keyword evidence="3" id="KW-1185">Reference proteome</keyword>
<dbReference type="Proteomes" id="UP000735302">
    <property type="component" value="Unassembled WGS sequence"/>
</dbReference>
<organism evidence="2 3">
    <name type="scientific">Plakobranchus ocellatus</name>
    <dbReference type="NCBI Taxonomy" id="259542"/>
    <lineage>
        <taxon>Eukaryota</taxon>
        <taxon>Metazoa</taxon>
        <taxon>Spiralia</taxon>
        <taxon>Lophotrochozoa</taxon>
        <taxon>Mollusca</taxon>
        <taxon>Gastropoda</taxon>
        <taxon>Heterobranchia</taxon>
        <taxon>Euthyneura</taxon>
        <taxon>Panpulmonata</taxon>
        <taxon>Sacoglossa</taxon>
        <taxon>Placobranchoidea</taxon>
        <taxon>Plakobranchidae</taxon>
        <taxon>Plakobranchus</taxon>
    </lineage>
</organism>
<evidence type="ECO:0000313" key="3">
    <source>
        <dbReference type="Proteomes" id="UP000735302"/>
    </source>
</evidence>